<dbReference type="STRING" id="7070.A0A139WI27"/>
<protein>
    <recommendedName>
        <fullName evidence="6">fructose-bisphosphatase</fullName>
        <ecNumber evidence="6">3.1.3.11</ecNumber>
    </recommendedName>
    <alternativeName>
        <fullName evidence="11">D-fructose-1,6-bisphosphate 1-phosphohydrolase</fullName>
    </alternativeName>
</protein>
<dbReference type="PIRSF" id="PIRSF500210">
    <property type="entry name" value="FBPtase"/>
    <property type="match status" value="1"/>
</dbReference>
<dbReference type="GO" id="GO:0042132">
    <property type="term" value="F:fructose 1,6-bisphosphate 1-phosphatase activity"/>
    <property type="evidence" value="ECO:0000318"/>
    <property type="project" value="GO_Central"/>
</dbReference>
<dbReference type="UniPathway" id="UPA00138"/>
<dbReference type="PROSITE" id="PS00124">
    <property type="entry name" value="FBPASE"/>
    <property type="match status" value="1"/>
</dbReference>
<organism evidence="15 16">
    <name type="scientific">Tribolium castaneum</name>
    <name type="common">Red flour beetle</name>
    <dbReference type="NCBI Taxonomy" id="7070"/>
    <lineage>
        <taxon>Eukaryota</taxon>
        <taxon>Metazoa</taxon>
        <taxon>Ecdysozoa</taxon>
        <taxon>Arthropoda</taxon>
        <taxon>Hexapoda</taxon>
        <taxon>Insecta</taxon>
        <taxon>Pterygota</taxon>
        <taxon>Neoptera</taxon>
        <taxon>Endopterygota</taxon>
        <taxon>Coleoptera</taxon>
        <taxon>Polyphaga</taxon>
        <taxon>Cucujiformia</taxon>
        <taxon>Tenebrionidae</taxon>
        <taxon>Tenebrionidae incertae sedis</taxon>
        <taxon>Tribolium</taxon>
    </lineage>
</organism>
<name>A0A139WI27_TRICA</name>
<evidence type="ECO:0000256" key="7">
    <source>
        <dbReference type="ARBA" id="ARBA00022723"/>
    </source>
</evidence>
<evidence type="ECO:0000256" key="3">
    <source>
        <dbReference type="ARBA" id="ARBA00004742"/>
    </source>
</evidence>
<feature type="domain" description="Fructose-1-6-bisphosphatase class 1 C-terminal" evidence="14">
    <location>
        <begin position="200"/>
        <end position="324"/>
    </location>
</feature>
<dbReference type="InterPro" id="IPR000146">
    <property type="entry name" value="FBPase_class-1"/>
</dbReference>
<dbReference type="FunCoup" id="A0A139WI27">
    <property type="interactions" value="655"/>
</dbReference>
<dbReference type="Gene3D" id="3.30.540.10">
    <property type="entry name" value="Fructose-1,6-Bisphosphatase, subunit A, domain 1"/>
    <property type="match status" value="1"/>
</dbReference>
<keyword evidence="7" id="KW-0479">Metal-binding</keyword>
<evidence type="ECO:0000256" key="9">
    <source>
        <dbReference type="ARBA" id="ARBA00022842"/>
    </source>
</evidence>
<evidence type="ECO:0000256" key="1">
    <source>
        <dbReference type="ARBA" id="ARBA00001273"/>
    </source>
</evidence>
<evidence type="ECO:0000313" key="15">
    <source>
        <dbReference type="EMBL" id="KYB27612.1"/>
    </source>
</evidence>
<dbReference type="GO" id="GO:0006002">
    <property type="term" value="P:fructose 6-phosphate metabolic process"/>
    <property type="evidence" value="ECO:0000318"/>
    <property type="project" value="GO_Central"/>
</dbReference>
<dbReference type="InterPro" id="IPR044015">
    <property type="entry name" value="FBPase_C_dom"/>
</dbReference>
<dbReference type="SUPFAM" id="SSF56655">
    <property type="entry name" value="Carbohydrate phosphatase"/>
    <property type="match status" value="1"/>
</dbReference>
<dbReference type="GO" id="GO:0005737">
    <property type="term" value="C:cytoplasm"/>
    <property type="evidence" value="ECO:0000318"/>
    <property type="project" value="GO_Central"/>
</dbReference>
<dbReference type="InterPro" id="IPR033391">
    <property type="entry name" value="FBPase_N"/>
</dbReference>
<reference evidence="15 16" key="1">
    <citation type="journal article" date="2008" name="Nature">
        <title>The genome of the model beetle and pest Tribolium castaneum.</title>
        <authorList>
            <consortium name="Tribolium Genome Sequencing Consortium"/>
            <person name="Richards S."/>
            <person name="Gibbs R.A."/>
            <person name="Weinstock G.M."/>
            <person name="Brown S.J."/>
            <person name="Denell R."/>
            <person name="Beeman R.W."/>
            <person name="Gibbs R."/>
            <person name="Beeman R.W."/>
            <person name="Brown S.J."/>
            <person name="Bucher G."/>
            <person name="Friedrich M."/>
            <person name="Grimmelikhuijzen C.J."/>
            <person name="Klingler M."/>
            <person name="Lorenzen M."/>
            <person name="Richards S."/>
            <person name="Roth S."/>
            <person name="Schroder R."/>
            <person name="Tautz D."/>
            <person name="Zdobnov E.M."/>
            <person name="Muzny D."/>
            <person name="Gibbs R.A."/>
            <person name="Weinstock G.M."/>
            <person name="Attaway T."/>
            <person name="Bell S."/>
            <person name="Buhay C.J."/>
            <person name="Chandrabose M.N."/>
            <person name="Chavez D."/>
            <person name="Clerk-Blankenburg K.P."/>
            <person name="Cree A."/>
            <person name="Dao M."/>
            <person name="Davis C."/>
            <person name="Chacko J."/>
            <person name="Dinh H."/>
            <person name="Dugan-Rocha S."/>
            <person name="Fowler G."/>
            <person name="Garner T.T."/>
            <person name="Garnes J."/>
            <person name="Gnirke A."/>
            <person name="Hawes A."/>
            <person name="Hernandez J."/>
            <person name="Hines S."/>
            <person name="Holder M."/>
            <person name="Hume J."/>
            <person name="Jhangiani S.N."/>
            <person name="Joshi V."/>
            <person name="Khan Z.M."/>
            <person name="Jackson L."/>
            <person name="Kovar C."/>
            <person name="Kowis A."/>
            <person name="Lee S."/>
            <person name="Lewis L.R."/>
            <person name="Margolis J."/>
            <person name="Morgan M."/>
            <person name="Nazareth L.V."/>
            <person name="Nguyen N."/>
            <person name="Okwuonu G."/>
            <person name="Parker D."/>
            <person name="Richards S."/>
            <person name="Ruiz S.J."/>
            <person name="Santibanez J."/>
            <person name="Savard J."/>
            <person name="Scherer S.E."/>
            <person name="Schneider B."/>
            <person name="Sodergren E."/>
            <person name="Tautz D."/>
            <person name="Vattahil S."/>
            <person name="Villasana D."/>
            <person name="White C.S."/>
            <person name="Wright R."/>
            <person name="Park Y."/>
            <person name="Beeman R.W."/>
            <person name="Lord J."/>
            <person name="Oppert B."/>
            <person name="Lorenzen M."/>
            <person name="Brown S."/>
            <person name="Wang L."/>
            <person name="Savard J."/>
            <person name="Tautz D."/>
            <person name="Richards S."/>
            <person name="Weinstock G."/>
            <person name="Gibbs R.A."/>
            <person name="Liu Y."/>
            <person name="Worley K."/>
            <person name="Weinstock G."/>
            <person name="Elsik C.G."/>
            <person name="Reese J.T."/>
            <person name="Elhaik E."/>
            <person name="Landan G."/>
            <person name="Graur D."/>
            <person name="Arensburger P."/>
            <person name="Atkinson P."/>
            <person name="Beeman R.W."/>
            <person name="Beidler J."/>
            <person name="Brown S.J."/>
            <person name="Demuth J.P."/>
            <person name="Drury D.W."/>
            <person name="Du Y.Z."/>
            <person name="Fujiwara H."/>
            <person name="Lorenzen M."/>
            <person name="Maselli V."/>
            <person name="Osanai M."/>
            <person name="Park Y."/>
            <person name="Robertson H.M."/>
            <person name="Tu Z."/>
            <person name="Wang J.J."/>
            <person name="Wang S."/>
            <person name="Richards S."/>
            <person name="Song H."/>
            <person name="Zhang L."/>
            <person name="Sodergren E."/>
            <person name="Werner D."/>
            <person name="Stanke M."/>
            <person name="Morgenstern B."/>
            <person name="Solovyev V."/>
            <person name="Kosarev P."/>
            <person name="Brown G."/>
            <person name="Chen H.C."/>
            <person name="Ermolaeva O."/>
            <person name="Hlavina W."/>
            <person name="Kapustin Y."/>
            <person name="Kiryutin B."/>
            <person name="Kitts P."/>
            <person name="Maglott D."/>
            <person name="Pruitt K."/>
            <person name="Sapojnikov V."/>
            <person name="Souvorov A."/>
            <person name="Mackey A.J."/>
            <person name="Waterhouse R.M."/>
            <person name="Wyder S."/>
            <person name="Zdobnov E.M."/>
            <person name="Zdobnov E.M."/>
            <person name="Wyder S."/>
            <person name="Kriventseva E.V."/>
            <person name="Kadowaki T."/>
            <person name="Bork P."/>
            <person name="Aranda M."/>
            <person name="Bao R."/>
            <person name="Beermann A."/>
            <person name="Berns N."/>
            <person name="Bolognesi R."/>
            <person name="Bonneton F."/>
            <person name="Bopp D."/>
            <person name="Brown S.J."/>
            <person name="Bucher G."/>
            <person name="Butts T."/>
            <person name="Chaumot A."/>
            <person name="Denell R.E."/>
            <person name="Ferrier D.E."/>
            <person name="Friedrich M."/>
            <person name="Gordon C.M."/>
            <person name="Jindra M."/>
            <person name="Klingler M."/>
            <person name="Lan Q."/>
            <person name="Lattorff H.M."/>
            <person name="Laudet V."/>
            <person name="von Levetsow C."/>
            <person name="Liu Z."/>
            <person name="Lutz R."/>
            <person name="Lynch J.A."/>
            <person name="da Fonseca R.N."/>
            <person name="Posnien N."/>
            <person name="Reuter R."/>
            <person name="Roth S."/>
            <person name="Savard J."/>
            <person name="Schinko J.B."/>
            <person name="Schmitt C."/>
            <person name="Schoppmeier M."/>
            <person name="Schroder R."/>
            <person name="Shippy T.D."/>
            <person name="Simonnet F."/>
            <person name="Marques-Souza H."/>
            <person name="Tautz D."/>
            <person name="Tomoyasu Y."/>
            <person name="Trauner J."/>
            <person name="Van der Zee M."/>
            <person name="Vervoort M."/>
            <person name="Wittkopp N."/>
            <person name="Wimmer E.A."/>
            <person name="Yang X."/>
            <person name="Jones A.K."/>
            <person name="Sattelle D.B."/>
            <person name="Ebert P.R."/>
            <person name="Nelson D."/>
            <person name="Scott J.G."/>
            <person name="Beeman R.W."/>
            <person name="Muthukrishnan S."/>
            <person name="Kramer K.J."/>
            <person name="Arakane Y."/>
            <person name="Beeman R.W."/>
            <person name="Zhu Q."/>
            <person name="Hogenkamp D."/>
            <person name="Dixit R."/>
            <person name="Oppert B."/>
            <person name="Jiang H."/>
            <person name="Zou Z."/>
            <person name="Marshall J."/>
            <person name="Elpidina E."/>
            <person name="Vinokurov K."/>
            <person name="Oppert C."/>
            <person name="Zou Z."/>
            <person name="Evans J."/>
            <person name="Lu Z."/>
            <person name="Zhao P."/>
            <person name="Sumathipala N."/>
            <person name="Altincicek B."/>
            <person name="Vilcinskas A."/>
            <person name="Williams M."/>
            <person name="Hultmark D."/>
            <person name="Hetru C."/>
            <person name="Jiang H."/>
            <person name="Grimmelikhuijzen C.J."/>
            <person name="Hauser F."/>
            <person name="Cazzamali G."/>
            <person name="Williamson M."/>
            <person name="Park Y."/>
            <person name="Li B."/>
            <person name="Tanaka Y."/>
            <person name="Predel R."/>
            <person name="Neupert S."/>
            <person name="Schachtner J."/>
            <person name="Verleyen P."/>
            <person name="Raible F."/>
            <person name="Bork P."/>
            <person name="Friedrich M."/>
            <person name="Walden K.K."/>
            <person name="Robertson H.M."/>
            <person name="Angeli S."/>
            <person name="Foret S."/>
            <person name="Bucher G."/>
            <person name="Schuetz S."/>
            <person name="Maleszka R."/>
            <person name="Wimmer E.A."/>
            <person name="Beeman R.W."/>
            <person name="Lorenzen M."/>
            <person name="Tomoyasu Y."/>
            <person name="Miller S.C."/>
            <person name="Grossmann D."/>
            <person name="Bucher G."/>
        </authorList>
    </citation>
    <scope>NUCLEOTIDE SEQUENCE [LARGE SCALE GENOMIC DNA]</scope>
    <source>
        <strain evidence="15 16">Georgia GA2</strain>
    </source>
</reference>
<evidence type="ECO:0000313" key="16">
    <source>
        <dbReference type="Proteomes" id="UP000007266"/>
    </source>
</evidence>
<dbReference type="PIRSF" id="PIRSF000904">
    <property type="entry name" value="FBPtase_SBPase"/>
    <property type="match status" value="1"/>
</dbReference>
<comment type="catalytic activity">
    <reaction evidence="1">
        <text>beta-D-fructose 1,6-bisphosphate + H2O = beta-D-fructose 6-phosphate + phosphate</text>
        <dbReference type="Rhea" id="RHEA:11064"/>
        <dbReference type="ChEBI" id="CHEBI:15377"/>
        <dbReference type="ChEBI" id="CHEBI:32966"/>
        <dbReference type="ChEBI" id="CHEBI:43474"/>
        <dbReference type="ChEBI" id="CHEBI:57634"/>
        <dbReference type="EC" id="3.1.3.11"/>
    </reaction>
</comment>
<keyword evidence="9" id="KW-0460">Magnesium</keyword>
<reference evidence="15 16" key="2">
    <citation type="journal article" date="2010" name="Nucleic Acids Res.">
        <title>BeetleBase in 2010: revisions to provide comprehensive genomic information for Tribolium castaneum.</title>
        <authorList>
            <person name="Kim H.S."/>
            <person name="Murphy T."/>
            <person name="Xia J."/>
            <person name="Caragea D."/>
            <person name="Park Y."/>
            <person name="Beeman R.W."/>
            <person name="Lorenzen M.D."/>
            <person name="Butcher S."/>
            <person name="Manak J.R."/>
            <person name="Brown S.J."/>
        </authorList>
    </citation>
    <scope>GENOME REANNOTATION</scope>
    <source>
        <strain evidence="15 16">Georgia GA2</strain>
    </source>
</reference>
<evidence type="ECO:0000256" key="11">
    <source>
        <dbReference type="ARBA" id="ARBA00032973"/>
    </source>
</evidence>
<dbReference type="GO" id="GO:0005829">
    <property type="term" value="C:cytosol"/>
    <property type="evidence" value="ECO:0000318"/>
    <property type="project" value="GO_Central"/>
</dbReference>
<dbReference type="HAMAP" id="MF_01855">
    <property type="entry name" value="FBPase_class1"/>
    <property type="match status" value="1"/>
</dbReference>
<evidence type="ECO:0000256" key="12">
    <source>
        <dbReference type="RuleBase" id="RU000508"/>
    </source>
</evidence>
<keyword evidence="16" id="KW-1185">Reference proteome</keyword>
<evidence type="ECO:0000256" key="5">
    <source>
        <dbReference type="ARBA" id="ARBA00011881"/>
    </source>
</evidence>
<dbReference type="FunFam" id="3.40.190.80:FF:000001">
    <property type="entry name" value="Fructose-1,6-bisphosphatase class 1"/>
    <property type="match status" value="1"/>
</dbReference>
<evidence type="ECO:0000256" key="10">
    <source>
        <dbReference type="ARBA" id="ARBA00023277"/>
    </source>
</evidence>
<keyword evidence="10 12" id="KW-0119">Carbohydrate metabolism</keyword>
<evidence type="ECO:0000259" key="14">
    <source>
        <dbReference type="Pfam" id="PF18913"/>
    </source>
</evidence>
<dbReference type="Proteomes" id="UP000007266">
    <property type="component" value="Linkage group 5"/>
</dbReference>
<dbReference type="AlphaFoldDB" id="A0A139WI27"/>
<evidence type="ECO:0000256" key="8">
    <source>
        <dbReference type="ARBA" id="ARBA00022801"/>
    </source>
</evidence>
<evidence type="ECO:0000256" key="2">
    <source>
        <dbReference type="ARBA" id="ARBA00001946"/>
    </source>
</evidence>
<dbReference type="EMBL" id="KQ971342">
    <property type="protein sequence ID" value="KYB27612.1"/>
    <property type="molecule type" value="Genomic_DNA"/>
</dbReference>
<keyword evidence="8 12" id="KW-0378">Hydrolase</keyword>
<evidence type="ECO:0000256" key="4">
    <source>
        <dbReference type="ARBA" id="ARBA00010941"/>
    </source>
</evidence>
<evidence type="ECO:0000256" key="6">
    <source>
        <dbReference type="ARBA" id="ARBA00013093"/>
    </source>
</evidence>
<dbReference type="GO" id="GO:0046872">
    <property type="term" value="F:metal ion binding"/>
    <property type="evidence" value="ECO:0007669"/>
    <property type="project" value="UniProtKB-KW"/>
</dbReference>
<dbReference type="PANTHER" id="PTHR11556">
    <property type="entry name" value="FRUCTOSE-1,6-BISPHOSPHATASE-RELATED"/>
    <property type="match status" value="1"/>
</dbReference>
<dbReference type="PANTHER" id="PTHR11556:SF1">
    <property type="entry name" value="FRUCTOSE-BISPHOSPHATASE"/>
    <property type="match status" value="1"/>
</dbReference>
<dbReference type="OMA" id="CAKNSIV"/>
<comment type="cofactor">
    <cofactor evidence="2">
        <name>Mg(2+)</name>
        <dbReference type="ChEBI" id="CHEBI:18420"/>
    </cofactor>
</comment>
<dbReference type="GO" id="GO:0006000">
    <property type="term" value="P:fructose metabolic process"/>
    <property type="evidence" value="ECO:0000318"/>
    <property type="project" value="GO_Central"/>
</dbReference>
<dbReference type="EC" id="3.1.3.11" evidence="6"/>
<accession>A0A139WI27</accession>
<dbReference type="PRINTS" id="PR00115">
    <property type="entry name" value="F16BPHPHTASE"/>
</dbReference>
<dbReference type="GO" id="GO:0006094">
    <property type="term" value="P:gluconeogenesis"/>
    <property type="evidence" value="ECO:0000318"/>
    <property type="project" value="GO_Central"/>
</dbReference>
<gene>
    <name evidence="15" type="primary">AUGUSTUS-3.0.2_33066</name>
    <name evidence="15" type="ORF">TcasGA2_TC033066</name>
</gene>
<dbReference type="CDD" id="cd00354">
    <property type="entry name" value="FBPase"/>
    <property type="match status" value="1"/>
</dbReference>
<dbReference type="InterPro" id="IPR020548">
    <property type="entry name" value="Fructose_bisphosphatase_AS"/>
</dbReference>
<dbReference type="InParanoid" id="A0A139WI27"/>
<sequence>MTAPSRLDPSCTTLTKFIFAEENRIWQSTGELTRLLNSIQMATKSVSALVRRGGVSHLFTHAIGKQKETKRKAIANEIFINMLISSYSVGVIVSEENPKPLEVDRDHRGKYIVAIDPLEGLPDVDCNTAIGSIFLILDKGDDNLPTAQDVLFEDNQITAAGYALYGSATTLVMSTGEGVNSFVLDTEIGEYIMTESNLKMPKKGNTYSINEGYTSSWDDLVKNYVNAKKFPHSGKPYTARYVGSMVADIHRTLKHGGIFMYPANKEHPHGKLKLLYECKPMAFIIEQAGGLSTDGTRSILDVKPREVHQTTPIFLGSTNDVREFLGLASKSVRSLQ</sequence>
<evidence type="ECO:0000259" key="13">
    <source>
        <dbReference type="Pfam" id="PF00316"/>
    </source>
</evidence>
<proteinExistence type="inferred from homology"/>
<dbReference type="Pfam" id="PF00316">
    <property type="entry name" value="FBPase"/>
    <property type="match status" value="1"/>
</dbReference>
<comment type="similarity">
    <text evidence="4 12">Belongs to the FBPase class 1 family.</text>
</comment>
<dbReference type="Gene3D" id="3.40.190.80">
    <property type="match status" value="1"/>
</dbReference>
<feature type="domain" description="Fructose-1-6-bisphosphatase class I N-terminal" evidence="13">
    <location>
        <begin position="13"/>
        <end position="195"/>
    </location>
</feature>
<comment type="subunit">
    <text evidence="5">Homotetramer.</text>
</comment>
<dbReference type="InterPro" id="IPR028343">
    <property type="entry name" value="FBPtase"/>
</dbReference>
<comment type="pathway">
    <text evidence="3">Carbohydrate biosynthesis; gluconeogenesis.</text>
</comment>
<dbReference type="Pfam" id="PF18913">
    <property type="entry name" value="FBPase_C"/>
    <property type="match status" value="1"/>
</dbReference>
<dbReference type="GO" id="GO:0030388">
    <property type="term" value="P:fructose 1,6-bisphosphate metabolic process"/>
    <property type="evidence" value="ECO:0000318"/>
    <property type="project" value="GO_Central"/>
</dbReference>